<comment type="caution">
    <text evidence="3">The sequence shown here is derived from an EMBL/GenBank/DDBJ whole genome shotgun (WGS) entry which is preliminary data.</text>
</comment>
<evidence type="ECO:0000313" key="3">
    <source>
        <dbReference type="EMBL" id="MCS2163699.1"/>
    </source>
</evidence>
<sequence>MKRLIISAALMAVSAGVMANTFQCSGNGLSNRVEEWEGLNNIKINGMFFNATGTASRLKHGTNEQLFKSEYPSVRAFTVFYNDSGDIYAVADVTGLADSQGLITGANIEAHKTICPAWEQQKQAEQEERNAAQQEREEAARAKEIARKEAEEQAEYKAILKHAVDEAAKAKAKEEAARSW</sequence>
<feature type="chain" id="PRO_5046821058" evidence="2">
    <location>
        <begin position="20"/>
        <end position="180"/>
    </location>
</feature>
<protein>
    <submittedName>
        <fullName evidence="3">Uncharacterized protein</fullName>
    </submittedName>
</protein>
<accession>A0ABT2E751</accession>
<keyword evidence="4" id="KW-1185">Reference proteome</keyword>
<feature type="region of interest" description="Disordered" evidence="1">
    <location>
        <begin position="121"/>
        <end position="148"/>
    </location>
</feature>
<feature type="compositionally biased region" description="Basic and acidic residues" evidence="1">
    <location>
        <begin position="122"/>
        <end position="148"/>
    </location>
</feature>
<gene>
    <name evidence="3" type="ORF">MUU47_21745</name>
</gene>
<name>A0ABT2E751_9ENTR</name>
<feature type="signal peptide" evidence="2">
    <location>
        <begin position="1"/>
        <end position="19"/>
    </location>
</feature>
<dbReference type="RefSeq" id="WP_258990231.1">
    <property type="nucleotide sequence ID" value="NZ_JALIGE010000076.1"/>
</dbReference>
<proteinExistence type="predicted"/>
<reference evidence="3 4" key="1">
    <citation type="submission" date="2022-04" db="EMBL/GenBank/DDBJ databases">
        <title>Proposal of a three novel species of Scandinavium, Scandinavium hiltneri, Scandinavium manionii, Scandinavium tedordense.</title>
        <authorList>
            <person name="Maddock D.W."/>
            <person name="Brady C.L."/>
            <person name="Denman S."/>
            <person name="Arnold D."/>
        </authorList>
    </citation>
    <scope>NUCLEOTIDE SEQUENCE [LARGE SCALE GENOMIC DNA]</scope>
    <source>
        <strain evidence="3 4">H11S7</strain>
    </source>
</reference>
<evidence type="ECO:0000256" key="2">
    <source>
        <dbReference type="SAM" id="SignalP"/>
    </source>
</evidence>
<dbReference type="Proteomes" id="UP001205357">
    <property type="component" value="Unassembled WGS sequence"/>
</dbReference>
<keyword evidence="2" id="KW-0732">Signal</keyword>
<evidence type="ECO:0000256" key="1">
    <source>
        <dbReference type="SAM" id="MobiDB-lite"/>
    </source>
</evidence>
<evidence type="ECO:0000313" key="4">
    <source>
        <dbReference type="Proteomes" id="UP001205357"/>
    </source>
</evidence>
<organism evidence="3 4">
    <name type="scientific">Scandinavium hiltneri</name>
    <dbReference type="NCBI Taxonomy" id="2926519"/>
    <lineage>
        <taxon>Bacteria</taxon>
        <taxon>Pseudomonadati</taxon>
        <taxon>Pseudomonadota</taxon>
        <taxon>Gammaproteobacteria</taxon>
        <taxon>Enterobacterales</taxon>
        <taxon>Enterobacteriaceae</taxon>
        <taxon>Scandinavium</taxon>
    </lineage>
</organism>
<dbReference type="EMBL" id="JALIGE010000076">
    <property type="protein sequence ID" value="MCS2163699.1"/>
    <property type="molecule type" value="Genomic_DNA"/>
</dbReference>